<feature type="signal peptide" evidence="1">
    <location>
        <begin position="1"/>
        <end position="29"/>
    </location>
</feature>
<evidence type="ECO:0000313" key="2">
    <source>
        <dbReference type="EMBL" id="POM79152.1"/>
    </source>
</evidence>
<dbReference type="OrthoDB" id="126511at2759"/>
<sequence length="136" mass="15320">MDATCDNECIMLCLMRVLAWCMRLPQVQASEMTGVCERTVQDWYAFCRSTCSKGILKADFRVICSLCNRMSMRNGCDDELRTPAGEEWFDSGIRHQPGGSAAPTEPTDLTSSTKHVFPSRFINLEATRPNFHVCTL</sequence>
<gene>
    <name evidence="2" type="ORF">PHPALM_3224</name>
</gene>
<dbReference type="Proteomes" id="UP000237271">
    <property type="component" value="Unassembled WGS sequence"/>
</dbReference>
<comment type="caution">
    <text evidence="2">The sequence shown here is derived from an EMBL/GenBank/DDBJ whole genome shotgun (WGS) entry which is preliminary data.</text>
</comment>
<organism evidence="2 3">
    <name type="scientific">Phytophthora palmivora</name>
    <dbReference type="NCBI Taxonomy" id="4796"/>
    <lineage>
        <taxon>Eukaryota</taxon>
        <taxon>Sar</taxon>
        <taxon>Stramenopiles</taxon>
        <taxon>Oomycota</taxon>
        <taxon>Peronosporomycetes</taxon>
        <taxon>Peronosporales</taxon>
        <taxon>Peronosporaceae</taxon>
        <taxon>Phytophthora</taxon>
    </lineage>
</organism>
<evidence type="ECO:0000256" key="1">
    <source>
        <dbReference type="SAM" id="SignalP"/>
    </source>
</evidence>
<evidence type="ECO:0000313" key="3">
    <source>
        <dbReference type="Proteomes" id="UP000237271"/>
    </source>
</evidence>
<dbReference type="AlphaFoldDB" id="A0A2P4YMW6"/>
<accession>A0A2P4YMW6</accession>
<name>A0A2P4YMW6_9STRA</name>
<reference evidence="2 3" key="1">
    <citation type="journal article" date="2017" name="Genome Biol. Evol.">
        <title>Phytophthora megakarya and P. palmivora, closely related causal agents of cacao black pod rot, underwent increases in genome sizes and gene numbers by different mechanisms.</title>
        <authorList>
            <person name="Ali S.S."/>
            <person name="Shao J."/>
            <person name="Lary D.J."/>
            <person name="Kronmiller B."/>
            <person name="Shen D."/>
            <person name="Strem M.D."/>
            <person name="Amoako-Attah I."/>
            <person name="Akrofi A.Y."/>
            <person name="Begoude B.A."/>
            <person name="Ten Hoopen G.M."/>
            <person name="Coulibaly K."/>
            <person name="Kebe B.I."/>
            <person name="Melnick R.L."/>
            <person name="Guiltinan M.J."/>
            <person name="Tyler B.M."/>
            <person name="Meinhardt L.W."/>
            <person name="Bailey B.A."/>
        </authorList>
    </citation>
    <scope>NUCLEOTIDE SEQUENCE [LARGE SCALE GENOMIC DNA]</scope>
    <source>
        <strain evidence="3">sbr112.9</strain>
    </source>
</reference>
<dbReference type="EMBL" id="NCKW01001833">
    <property type="protein sequence ID" value="POM79152.1"/>
    <property type="molecule type" value="Genomic_DNA"/>
</dbReference>
<proteinExistence type="predicted"/>
<protein>
    <submittedName>
        <fullName evidence="2">Uncharacterized protein</fullName>
    </submittedName>
</protein>
<feature type="chain" id="PRO_5015158881" evidence="1">
    <location>
        <begin position="30"/>
        <end position="136"/>
    </location>
</feature>
<keyword evidence="3" id="KW-1185">Reference proteome</keyword>
<keyword evidence="1" id="KW-0732">Signal</keyword>